<feature type="region of interest" description="Disordered" evidence="2">
    <location>
        <begin position="1469"/>
        <end position="1524"/>
    </location>
</feature>
<dbReference type="EMBL" id="CAXKWB010024624">
    <property type="protein sequence ID" value="CAL4126406.1"/>
    <property type="molecule type" value="Genomic_DNA"/>
</dbReference>
<feature type="region of interest" description="Disordered" evidence="2">
    <location>
        <begin position="1155"/>
        <end position="1206"/>
    </location>
</feature>
<evidence type="ECO:0000313" key="3">
    <source>
        <dbReference type="EMBL" id="CAL4126406.1"/>
    </source>
</evidence>
<accession>A0AAV2RMN1</accession>
<sequence>MHQPSPIVCMVVCRKKNGSCRLREVPSNTKKTTCNAWNGYHAISLSKCQQGYIASGDAYTRRYDAIIADVKDKAVEYLQLVGRNGVCRSQHHQRQPHTHSANAQYLIESESQYAPVEETWTTSPMRNLKEKTLPYKLHMIHVAGFKNRVTDCRSQSPADPAEQMDLIEDQDDEHSPSQNIKLDAAPAAMDDPSMALTLATVAHHTTTYPDMRELVSTIENHLSYRDGLCLYQHNKHASSGHVSQMHPSNPDASPKQPTVPEHSFQSIYADLCSYKGRTNTTTNRSHSTLQRATPSPRENLATAHIPDGDTPSCEGPSDEDRVQILICNLADRKHKHMNSMIRLLTFHTFKYLYIHYQCGNILAHKSNPVSLLNLPNGISTCRIKWTFREAILQHRNTPDAATGISPTRYYMVKLDHSGYHSTIQSATPSPRDKLATAHIPDGDTPSCEGPSDEADTEMGETVETSSADVGPTQESAAMQSTASIAESIVESVLSSSTGPLPSATSAAPPSFSGLLTLLSPVTTAGPQLLALQEPTVAPVPASVAANLPSAPITPQPTNVRDPTFPSPITTSTPTSTATIPLPTTAVAAPAGPEGATSSSLTANDTEMVSAASPLPAMNDPSPPMDSSVMAVGATLANTAAAVVAPTLQEASLLVSQEETPMSVSPPEYPRQSPDLLPPASVDSIPTPPLPPEAPREVWEQAGGDQPMPSEPSALTPTDASGDSLTTTGATDTGAQPQSESDSGAGPSGRTGAGEYSAILGDIEIPDGVDPSFLAALPEEMRSEVIAEQLRLQRARQRPPETAAAATTTAATTGTPAAPNVGEVNPEFLAALPPNIQEEVLAQQRLEQQRQQSTRSNPDDPMDPVSFLQTLPPSLRQTILADLEESQFASLPPELAQEAQTLRRQREERNRHVQEHMFRGSGGTSLSSILRNTARIGSRLMHSSSWNTGWNLRPSSSGQQVTASTSKPRGRQLLDHEAMTCLLVLLFVDEPKLNTTRLHRVLRYLCHHPPTREWVIKALLSIIERCADPSLSKSQATITVSLPDLPPITPDSSSKSRKVTSGKPGESTNPSASTPVWRTESRSPSAPTWLSMSMDAALGCRANIFQIQKGTQTGKRTSALTTSVNIHPQASPLVCRHALDTLISLAKSFPSHFLPYQGKDNECDKSESGKKSTSSTGAVSKSNKDTATGKSSESSAGKGSETSSLGRNGESTDFWELLVRLDSISVSRKGKGLPRSHSSAGSGASEEENKVTSLDHSALGQLIQQLAHPVIRRSSLLTDRLLRLLALISLGLPETADNSQSAKTQTTENTETLEHLLSLAIQVLTSKSCSEEGLEDATALLLHLSHGPPPARDQVLRLLLQGAATLGATVAQHIADLLKDLRNHNEIHPQASLEDEQQLNTSADKNKKGLLTDRFTNERVIISGTTKMKPPCELQLASMSALTSKTSSQAFFLRTLKVIIQLRDAIRLSRSRRQGNQQSTNPSNRTTSNNQAENNPESQNSVVDQSQSSQSEETESSTQPSQVEAISTAAVVSPTEGENESEAVSVTLDVPNVGAANINSAVTSQGEQPASEAMDVDNDGAEEELGNLSGQLGLEELWSTLSSCLVELGETPDTHAVLVLQPAVEAFFLVHASNATTDRRDRTTSTTESREAQLAHLHHEIAPLSPLPNADIE</sequence>
<feature type="compositionally biased region" description="Basic and acidic residues" evidence="2">
    <location>
        <begin position="1158"/>
        <end position="1169"/>
    </location>
</feature>
<feature type="region of interest" description="Disordered" evidence="2">
    <location>
        <begin position="239"/>
        <end position="260"/>
    </location>
</feature>
<feature type="region of interest" description="Disordered" evidence="2">
    <location>
        <begin position="792"/>
        <end position="821"/>
    </location>
</feature>
<reference evidence="3 4" key="1">
    <citation type="submission" date="2024-05" db="EMBL/GenBank/DDBJ databases">
        <authorList>
            <person name="Wallberg A."/>
        </authorList>
    </citation>
    <scope>NUCLEOTIDE SEQUENCE [LARGE SCALE GENOMIC DNA]</scope>
</reference>
<evidence type="ECO:0000256" key="1">
    <source>
        <dbReference type="ARBA" id="ARBA00022679"/>
    </source>
</evidence>
<dbReference type="SUPFAM" id="SSF48371">
    <property type="entry name" value="ARM repeat"/>
    <property type="match status" value="1"/>
</dbReference>
<feature type="region of interest" description="Disordered" evidence="2">
    <location>
        <begin position="1040"/>
        <end position="1087"/>
    </location>
</feature>
<dbReference type="InterPro" id="IPR025527">
    <property type="entry name" value="HUWE1/Rev1_UBM"/>
</dbReference>
<dbReference type="PANTHER" id="PTHR24216">
    <property type="entry name" value="PAXILLIN-RELATED"/>
    <property type="match status" value="1"/>
</dbReference>
<feature type="region of interest" description="Disordered" evidence="2">
    <location>
        <begin position="946"/>
        <end position="968"/>
    </location>
</feature>
<protein>
    <recommendedName>
        <fullName evidence="5">E3 ubiquitin-protein ligase HUWE1</fullName>
    </recommendedName>
</protein>
<organism evidence="3 4">
    <name type="scientific">Meganyctiphanes norvegica</name>
    <name type="common">Northern krill</name>
    <name type="synonym">Thysanopoda norvegica</name>
    <dbReference type="NCBI Taxonomy" id="48144"/>
    <lineage>
        <taxon>Eukaryota</taxon>
        <taxon>Metazoa</taxon>
        <taxon>Ecdysozoa</taxon>
        <taxon>Arthropoda</taxon>
        <taxon>Crustacea</taxon>
        <taxon>Multicrustacea</taxon>
        <taxon>Malacostraca</taxon>
        <taxon>Eumalacostraca</taxon>
        <taxon>Eucarida</taxon>
        <taxon>Euphausiacea</taxon>
        <taxon>Euphausiidae</taxon>
        <taxon>Meganyctiphanes</taxon>
    </lineage>
</organism>
<feature type="compositionally biased region" description="Polar residues" evidence="2">
    <location>
        <begin position="946"/>
        <end position="966"/>
    </location>
</feature>
<feature type="region of interest" description="Disordered" evidence="2">
    <location>
        <begin position="1227"/>
        <end position="1250"/>
    </location>
</feature>
<feature type="region of interest" description="Disordered" evidence="2">
    <location>
        <begin position="548"/>
        <end position="579"/>
    </location>
</feature>
<feature type="compositionally biased region" description="Low complexity" evidence="2">
    <location>
        <begin position="799"/>
        <end position="818"/>
    </location>
</feature>
<proteinExistence type="predicted"/>
<evidence type="ECO:0000313" key="4">
    <source>
        <dbReference type="Proteomes" id="UP001497623"/>
    </source>
</evidence>
<feature type="compositionally biased region" description="Acidic residues" evidence="2">
    <location>
        <begin position="450"/>
        <end position="460"/>
    </location>
</feature>
<feature type="non-terminal residue" evidence="3">
    <location>
        <position position="1672"/>
    </location>
</feature>
<keyword evidence="1" id="KW-0808">Transferase</keyword>
<gene>
    <name evidence="3" type="ORF">MNOR_LOCUS25588</name>
</gene>
<evidence type="ECO:0000256" key="2">
    <source>
        <dbReference type="SAM" id="MobiDB-lite"/>
    </source>
</evidence>
<keyword evidence="4" id="KW-1185">Reference proteome</keyword>
<feature type="compositionally biased region" description="Polar residues" evidence="2">
    <location>
        <begin position="462"/>
        <end position="481"/>
    </location>
</feature>
<evidence type="ECO:0008006" key="5">
    <source>
        <dbReference type="Google" id="ProtNLM"/>
    </source>
</evidence>
<feature type="compositionally biased region" description="Low complexity" evidence="2">
    <location>
        <begin position="278"/>
        <end position="288"/>
    </location>
</feature>
<feature type="region of interest" description="Disordered" evidence="2">
    <location>
        <begin position="844"/>
        <end position="868"/>
    </location>
</feature>
<comment type="caution">
    <text evidence="3">The sequence shown here is derived from an EMBL/GenBank/DDBJ whole genome shotgun (WGS) entry which is preliminary data.</text>
</comment>
<dbReference type="Gene3D" id="6.10.250.1630">
    <property type="match status" value="1"/>
</dbReference>
<name>A0AAV2RMN1_MEGNR</name>
<feature type="compositionally biased region" description="Polar residues" evidence="2">
    <location>
        <begin position="1065"/>
        <end position="1087"/>
    </location>
</feature>
<dbReference type="InterPro" id="IPR016024">
    <property type="entry name" value="ARM-type_fold"/>
</dbReference>
<dbReference type="Proteomes" id="UP001497623">
    <property type="component" value="Unassembled WGS sequence"/>
</dbReference>
<feature type="compositionally biased region" description="Polar residues" evidence="2">
    <location>
        <begin position="240"/>
        <end position="251"/>
    </location>
</feature>
<feature type="compositionally biased region" description="Low complexity" evidence="2">
    <location>
        <begin position="1475"/>
        <end position="1523"/>
    </location>
</feature>
<feature type="compositionally biased region" description="Low complexity" evidence="2">
    <location>
        <begin position="1170"/>
        <end position="1203"/>
    </location>
</feature>
<dbReference type="Pfam" id="PF14377">
    <property type="entry name" value="UBM"/>
    <property type="match status" value="3"/>
</dbReference>
<feature type="region of interest" description="Disordered" evidence="2">
    <location>
        <begin position="278"/>
        <end position="315"/>
    </location>
</feature>
<dbReference type="GO" id="GO:0016740">
    <property type="term" value="F:transferase activity"/>
    <property type="evidence" value="ECO:0007669"/>
    <property type="project" value="UniProtKB-KW"/>
</dbReference>
<feature type="region of interest" description="Disordered" evidence="2">
    <location>
        <begin position="421"/>
        <end position="481"/>
    </location>
</feature>
<feature type="compositionally biased region" description="Polar residues" evidence="2">
    <location>
        <begin position="712"/>
        <end position="741"/>
    </location>
</feature>
<dbReference type="PANTHER" id="PTHR24216:SF65">
    <property type="entry name" value="PAXILLIN-LIKE PROTEIN 1"/>
    <property type="match status" value="1"/>
</dbReference>
<feature type="region of interest" description="Disordered" evidence="2">
    <location>
        <begin position="656"/>
        <end position="753"/>
    </location>
</feature>
<feature type="compositionally biased region" description="Low complexity" evidence="2">
    <location>
        <begin position="562"/>
        <end position="579"/>
    </location>
</feature>